<proteinExistence type="inferred from homology"/>
<dbReference type="InterPro" id="IPR000917">
    <property type="entry name" value="Sulfatase_N"/>
</dbReference>
<dbReference type="GO" id="GO:0004065">
    <property type="term" value="F:arylsulfatase activity"/>
    <property type="evidence" value="ECO:0007669"/>
    <property type="project" value="TreeGrafter"/>
</dbReference>
<dbReference type="CDD" id="cd16034">
    <property type="entry name" value="sulfatase_like"/>
    <property type="match status" value="1"/>
</dbReference>
<evidence type="ECO:0000256" key="1">
    <source>
        <dbReference type="ARBA" id="ARBA00008779"/>
    </source>
</evidence>
<protein>
    <submittedName>
        <fullName evidence="6">Sulfatase-like hydrolase/transferase</fullName>
    </submittedName>
</protein>
<feature type="domain" description="Sulfatase N-terminal" evidence="5">
    <location>
        <begin position="22"/>
        <end position="362"/>
    </location>
</feature>
<comment type="similarity">
    <text evidence="1">Belongs to the sulfatase family.</text>
</comment>
<dbReference type="SUPFAM" id="SSF53649">
    <property type="entry name" value="Alkaline phosphatase-like"/>
    <property type="match status" value="1"/>
</dbReference>
<dbReference type="InterPro" id="IPR050738">
    <property type="entry name" value="Sulfatase"/>
</dbReference>
<dbReference type="PANTHER" id="PTHR42693">
    <property type="entry name" value="ARYLSULFATASE FAMILY MEMBER"/>
    <property type="match status" value="1"/>
</dbReference>
<reference evidence="6 7" key="1">
    <citation type="submission" date="2019-11" db="EMBL/GenBank/DDBJ databases">
        <authorList>
            <person name="Li X.-J."/>
            <person name="Feng X.-M."/>
        </authorList>
    </citation>
    <scope>NUCLEOTIDE SEQUENCE [LARGE SCALE GENOMIC DNA]</scope>
    <source>
        <strain evidence="6 7">XMNu-373</strain>
    </source>
</reference>
<sequence>MGPHHRELRFDMSMDGAHRPANVIWVITDQMRAQATGYAGDPNVFTPNLDRLAAEGANFTRAVSGAPLCCPFRGAMVTGRYPHNNGVTGHGDPLPDGSLTVAHAFRDAGYRTCYIGKWHLDGNSPERGSVMPGDDIRHRMIPPERRGGFEDWWAYENGNQPFDCIIHTDKGGTPQGVPVLDSADGMEHFRVPGFEADGLTDILLGWLGTQVADRPEQPFFAVLSMQPPHNPYTAPAEAMARHTPGDVRLRPNVPDIRDVTERARRDLAGYYAGIEQIDDNVGRIRASLDELGLTENTYLVFFSDHGDMHGSHGQWRKTGPWEESIRIPFLIGGPSREHQNSNRPDVPVNHVDIAPTSLGLCGLPVPAQMEGTDYSAVVTTPGIRPPVWDGPPDSAYLGIPVAPRHPQSVGQAWRGIVTRDNWKYACFEGQPWLLFNLDDDPYEFVNLAHDPAYYAIRAGLHERLRQWADQTGDTFDLPALER</sequence>
<dbReference type="InterPro" id="IPR024607">
    <property type="entry name" value="Sulfatase_CS"/>
</dbReference>
<dbReference type="GO" id="GO:0016740">
    <property type="term" value="F:transferase activity"/>
    <property type="evidence" value="ECO:0007669"/>
    <property type="project" value="UniProtKB-KW"/>
</dbReference>
<evidence type="ECO:0000256" key="4">
    <source>
        <dbReference type="ARBA" id="ARBA00022837"/>
    </source>
</evidence>
<keyword evidence="7" id="KW-1185">Reference proteome</keyword>
<accession>A0A7K3M888</accession>
<dbReference type="PROSITE" id="PS00149">
    <property type="entry name" value="SULFATASE_2"/>
    <property type="match status" value="1"/>
</dbReference>
<comment type="caution">
    <text evidence="6">The sequence shown here is derived from an EMBL/GenBank/DDBJ whole genome shotgun (WGS) entry which is preliminary data.</text>
</comment>
<dbReference type="InterPro" id="IPR017850">
    <property type="entry name" value="Alkaline_phosphatase_core_sf"/>
</dbReference>
<evidence type="ECO:0000259" key="5">
    <source>
        <dbReference type="Pfam" id="PF00884"/>
    </source>
</evidence>
<evidence type="ECO:0000256" key="2">
    <source>
        <dbReference type="ARBA" id="ARBA00022723"/>
    </source>
</evidence>
<dbReference type="Pfam" id="PF00884">
    <property type="entry name" value="Sulfatase"/>
    <property type="match status" value="1"/>
</dbReference>
<dbReference type="AlphaFoldDB" id="A0A7K3M888"/>
<evidence type="ECO:0000313" key="7">
    <source>
        <dbReference type="Proteomes" id="UP000460435"/>
    </source>
</evidence>
<dbReference type="Proteomes" id="UP000460435">
    <property type="component" value="Unassembled WGS sequence"/>
</dbReference>
<keyword evidence="3 6" id="KW-0378">Hydrolase</keyword>
<keyword evidence="2" id="KW-0479">Metal-binding</keyword>
<keyword evidence="4" id="KW-0106">Calcium</keyword>
<dbReference type="PANTHER" id="PTHR42693:SF53">
    <property type="entry name" value="ENDO-4-O-SULFATASE"/>
    <property type="match status" value="1"/>
</dbReference>
<keyword evidence="6" id="KW-0808">Transferase</keyword>
<evidence type="ECO:0000313" key="6">
    <source>
        <dbReference type="EMBL" id="NDL59484.1"/>
    </source>
</evidence>
<dbReference type="Gene3D" id="3.40.720.10">
    <property type="entry name" value="Alkaline Phosphatase, subunit A"/>
    <property type="match status" value="1"/>
</dbReference>
<name>A0A7K3M888_9ACTN</name>
<dbReference type="GO" id="GO:0046872">
    <property type="term" value="F:metal ion binding"/>
    <property type="evidence" value="ECO:0007669"/>
    <property type="project" value="UniProtKB-KW"/>
</dbReference>
<organism evidence="6 7">
    <name type="scientific">Phytoactinopolyspora mesophila</name>
    <dbReference type="NCBI Taxonomy" id="2650750"/>
    <lineage>
        <taxon>Bacteria</taxon>
        <taxon>Bacillati</taxon>
        <taxon>Actinomycetota</taxon>
        <taxon>Actinomycetes</taxon>
        <taxon>Jiangellales</taxon>
        <taxon>Jiangellaceae</taxon>
        <taxon>Phytoactinopolyspora</taxon>
    </lineage>
</organism>
<dbReference type="EMBL" id="WLZY01000007">
    <property type="protein sequence ID" value="NDL59484.1"/>
    <property type="molecule type" value="Genomic_DNA"/>
</dbReference>
<gene>
    <name evidence="6" type="ORF">F7O44_20635</name>
</gene>
<evidence type="ECO:0000256" key="3">
    <source>
        <dbReference type="ARBA" id="ARBA00022801"/>
    </source>
</evidence>